<protein>
    <submittedName>
        <fullName evidence="1">Uncharacterized protein</fullName>
    </submittedName>
</protein>
<accession>A0A0B4X7M5</accession>
<evidence type="ECO:0000313" key="2">
    <source>
        <dbReference type="Proteomes" id="UP000031368"/>
    </source>
</evidence>
<proteinExistence type="predicted"/>
<dbReference type="Proteomes" id="UP000031368">
    <property type="component" value="Chromosome"/>
</dbReference>
<keyword evidence="2" id="KW-1185">Reference proteome</keyword>
<dbReference type="HOGENOM" id="CLU_155890_0_0_5"/>
<reference evidence="1 2" key="1">
    <citation type="submission" date="2013-11" db="EMBL/GenBank/DDBJ databases">
        <title>Complete genome sequence of Rhizobium gallicum bv. gallicum R602.</title>
        <authorList>
            <person name="Bustos P."/>
            <person name="Santamaria R.I."/>
            <person name="Lozano L."/>
            <person name="Acosta J.L."/>
            <person name="Ormeno-Orrillo E."/>
            <person name="Rogel M.A."/>
            <person name="Romero D."/>
            <person name="Cevallos M.A."/>
            <person name="Martinez-Romero E."/>
            <person name="Gonzalez V."/>
        </authorList>
    </citation>
    <scope>NUCLEOTIDE SEQUENCE [LARGE SCALE GENOMIC DNA]</scope>
    <source>
        <strain evidence="1 2">R602</strain>
    </source>
</reference>
<gene>
    <name evidence="1" type="ORF">RGR602_CH03288</name>
</gene>
<name>A0A0B4X7M5_9HYPH</name>
<sequence>MSTCLTTRLCASGNAMTELEYQPKYRWRMTWPAEHDQDYSGWDGNIQFGRIFYECVGMMTGRWCWAGGYDPRIKMIVRPRWGWSETAGRATQKVEEHYEACLRLNGLSS</sequence>
<dbReference type="EMBL" id="CP006877">
    <property type="protein sequence ID" value="AJD42598.1"/>
    <property type="molecule type" value="Genomic_DNA"/>
</dbReference>
<organism evidence="1 2">
    <name type="scientific">Rhizobium gallicum bv. gallicum R602sp</name>
    <dbReference type="NCBI Taxonomy" id="1041138"/>
    <lineage>
        <taxon>Bacteria</taxon>
        <taxon>Pseudomonadati</taxon>
        <taxon>Pseudomonadota</taxon>
        <taxon>Alphaproteobacteria</taxon>
        <taxon>Hyphomicrobiales</taxon>
        <taxon>Rhizobiaceae</taxon>
        <taxon>Rhizobium/Agrobacterium group</taxon>
        <taxon>Rhizobium</taxon>
    </lineage>
</organism>
<dbReference type="KEGG" id="rga:RGR602_CH03288"/>
<dbReference type="AlphaFoldDB" id="A0A0B4X7M5"/>
<evidence type="ECO:0000313" key="1">
    <source>
        <dbReference type="EMBL" id="AJD42598.1"/>
    </source>
</evidence>